<sequence>MKHTHQDLIYRMDLEQKCALLSGKSAFGTRAYPKLGIPELQFSDGPHGIRHQDPKLANHLDIGGSLPATCFPTAVTVANSWDPSLAERLGRALGEEAADQGVGAVLGPGLCIKRSPLCGRDFEYLSEDPFLAGRMAAGYVRGIQANGVAACPKHFAANSQETRRQASDSVMDERTLREIYLQGFEIVVREARPWLVMSSYNMVNGVYANENDHLLKQILRTEWGYEGAVVTDWGGSNDHTAGVRAGSTFEMPAPGLDPVRDLMRSVKMGTITQDEIDARVDEALELILKTAPAVQASTGLPFDEDAHHALARDIASQGIVLLKNDAPEGARPLLPLAPGARVALIGDFAQTPRYQGAGSSLVNCTRLDTLRDAVKASDLDCVGFAQGFVRTGYATGVAGGTDVALHDEAVGLARQADVALVCLGLDELAESEGIDRADMRLNQNQIDLLAAVSAANPQVVVLLSAGSSVETGWTDRARSVLYLALGGQAGASAAVDVLTGAVNPSGKLAETWAASLGDTPTYGTFPSGEMVATYREGIYVGYRYYQKARVPVAYPFGYGLSYTTFRYDDVQVSCLGADTELEVSFDLTNTGSVAGAEVAEVYVSKPDVTVFRPVRELKGFAKVYLDPGETRRVRVGLDDRSFSYFNDRTNAWEVEGGTYRVEVGASVEDIRLSARVSVQGTDAPNPYEGRDVTPYETADIRHVSDAQFAALLGHEVPTERFRIDRNVCFRDLGRCRSPIFWVVGAVLRVLKRRSQRVGVPDLNVEFIYNMPIRALAKNAGQLISMGMVDVLVGELRGWGLAGVVPAAVVGLLRHDMVIFWGVWAAWFLLPPVWELLVNAVRNAAGERRLARKGN</sequence>
<evidence type="ECO:0000259" key="6">
    <source>
        <dbReference type="SMART" id="SM01217"/>
    </source>
</evidence>
<dbReference type="AlphaFoldDB" id="U2V4X8"/>
<keyword evidence="5" id="KW-0472">Membrane</keyword>
<dbReference type="Gene3D" id="3.40.50.1700">
    <property type="entry name" value="Glycoside hydrolase family 3 C-terminal domain"/>
    <property type="match status" value="1"/>
</dbReference>
<dbReference type="InterPro" id="IPR036881">
    <property type="entry name" value="Glyco_hydro_3_C_sf"/>
</dbReference>
<dbReference type="STRING" id="1125712.HMPREF1316_1944"/>
<keyword evidence="5" id="KW-1133">Transmembrane helix</keyword>
<dbReference type="Proteomes" id="UP000016638">
    <property type="component" value="Unassembled WGS sequence"/>
</dbReference>
<dbReference type="SMART" id="SM01217">
    <property type="entry name" value="Fn3_like"/>
    <property type="match status" value="1"/>
</dbReference>
<dbReference type="InterPro" id="IPR026891">
    <property type="entry name" value="Fn3-like"/>
</dbReference>
<dbReference type="SUPFAM" id="SSF52279">
    <property type="entry name" value="Beta-D-glucan exohydrolase, C-terminal domain"/>
    <property type="match status" value="1"/>
</dbReference>
<accession>U2V4X8</accession>
<feature type="domain" description="Fibronectin type III-like" evidence="6">
    <location>
        <begin position="597"/>
        <end position="667"/>
    </location>
</feature>
<dbReference type="InterPro" id="IPR001764">
    <property type="entry name" value="Glyco_hydro_3_N"/>
</dbReference>
<comment type="similarity">
    <text evidence="1">Belongs to the glycosyl hydrolase 3 family.</text>
</comment>
<dbReference type="Pfam" id="PF01915">
    <property type="entry name" value="Glyco_hydro_3_C"/>
    <property type="match status" value="1"/>
</dbReference>
<dbReference type="InterPro" id="IPR002772">
    <property type="entry name" value="Glyco_hydro_3_C"/>
</dbReference>
<comment type="function">
    <text evidence="3">Catalyzes the hydrolysis of a non-reducing terminal alpha-L-arabinopyranosidic linkage in ginsenoside Rb2 (alpha-L-arabinopyranosyl-(1-&gt;6)-alpha-D-glucopyranosyl) to release alpha-D-glucopyranosyl (Rd). It is not able to hydrolyze alpha-L-arabinofuranosyl-(1-&gt;6)-alpha-D-glucopyranosyl (Rc).</text>
</comment>
<dbReference type="PANTHER" id="PTHR42715">
    <property type="entry name" value="BETA-GLUCOSIDASE"/>
    <property type="match status" value="1"/>
</dbReference>
<evidence type="ECO:0000313" key="8">
    <source>
        <dbReference type="Proteomes" id="UP000016638"/>
    </source>
</evidence>
<dbReference type="RefSeq" id="WP_021725139.1">
    <property type="nucleotide sequence ID" value="NZ_AWEZ01000010.1"/>
</dbReference>
<dbReference type="Gene3D" id="3.20.20.300">
    <property type="entry name" value="Glycoside hydrolase, family 3, N-terminal domain"/>
    <property type="match status" value="1"/>
</dbReference>
<dbReference type="FunFam" id="2.60.40.10:FF:000495">
    <property type="entry name" value="Periplasmic beta-glucosidase"/>
    <property type="match status" value="1"/>
</dbReference>
<dbReference type="Pfam" id="PF14310">
    <property type="entry name" value="Fn3-like"/>
    <property type="match status" value="1"/>
</dbReference>
<dbReference type="GO" id="GO:0005975">
    <property type="term" value="P:carbohydrate metabolic process"/>
    <property type="evidence" value="ECO:0007669"/>
    <property type="project" value="InterPro"/>
</dbReference>
<dbReference type="PANTHER" id="PTHR42715:SF10">
    <property type="entry name" value="BETA-GLUCOSIDASE"/>
    <property type="match status" value="1"/>
</dbReference>
<dbReference type="Gene3D" id="2.60.40.10">
    <property type="entry name" value="Immunoglobulins"/>
    <property type="match status" value="1"/>
</dbReference>
<dbReference type="InterPro" id="IPR013783">
    <property type="entry name" value="Ig-like_fold"/>
</dbReference>
<feature type="transmembrane region" description="Helical" evidence="5">
    <location>
        <begin position="817"/>
        <end position="840"/>
    </location>
</feature>
<dbReference type="PRINTS" id="PR00133">
    <property type="entry name" value="GLHYDRLASE3"/>
</dbReference>
<dbReference type="SUPFAM" id="SSF51445">
    <property type="entry name" value="(Trans)glycosidases"/>
    <property type="match status" value="1"/>
</dbReference>
<dbReference type="InterPro" id="IPR036962">
    <property type="entry name" value="Glyco_hydro_3_N_sf"/>
</dbReference>
<dbReference type="GO" id="GO:0008422">
    <property type="term" value="F:beta-glucosidase activity"/>
    <property type="evidence" value="ECO:0007669"/>
    <property type="project" value="UniProtKB-ARBA"/>
</dbReference>
<dbReference type="InterPro" id="IPR050288">
    <property type="entry name" value="Cellulose_deg_GH3"/>
</dbReference>
<organism evidence="7 8">
    <name type="scientific">Olsenella profusa F0195</name>
    <dbReference type="NCBI Taxonomy" id="1125712"/>
    <lineage>
        <taxon>Bacteria</taxon>
        <taxon>Bacillati</taxon>
        <taxon>Actinomycetota</taxon>
        <taxon>Coriobacteriia</taxon>
        <taxon>Coriobacteriales</taxon>
        <taxon>Atopobiaceae</taxon>
        <taxon>Olsenella</taxon>
    </lineage>
</organism>
<dbReference type="eggNOG" id="COG1472">
    <property type="taxonomic scope" value="Bacteria"/>
</dbReference>
<evidence type="ECO:0000256" key="4">
    <source>
        <dbReference type="ARBA" id="ARBA00074219"/>
    </source>
</evidence>
<evidence type="ECO:0000256" key="3">
    <source>
        <dbReference type="ARBA" id="ARBA00058905"/>
    </source>
</evidence>
<dbReference type="EMBL" id="AWEZ01000010">
    <property type="protein sequence ID" value="ERL10407.1"/>
    <property type="molecule type" value="Genomic_DNA"/>
</dbReference>
<proteinExistence type="inferred from homology"/>
<evidence type="ECO:0000256" key="5">
    <source>
        <dbReference type="SAM" id="Phobius"/>
    </source>
</evidence>
<gene>
    <name evidence="7" type="ORF">HMPREF1316_1944</name>
</gene>
<dbReference type="PATRIC" id="fig|1125712.3.peg.325"/>
<keyword evidence="8" id="KW-1185">Reference proteome</keyword>
<dbReference type="InterPro" id="IPR017853">
    <property type="entry name" value="GH"/>
</dbReference>
<protein>
    <recommendedName>
        <fullName evidence="4">Exo-alpha-(1-&gt;6)-L-arabinopyranosidase</fullName>
    </recommendedName>
</protein>
<evidence type="ECO:0000313" key="7">
    <source>
        <dbReference type="EMBL" id="ERL10407.1"/>
    </source>
</evidence>
<evidence type="ECO:0000256" key="1">
    <source>
        <dbReference type="ARBA" id="ARBA00005336"/>
    </source>
</evidence>
<dbReference type="OrthoDB" id="3187421at2"/>
<name>U2V4X8_9ACTN</name>
<reference evidence="7 8" key="1">
    <citation type="submission" date="2013-08" db="EMBL/GenBank/DDBJ databases">
        <authorList>
            <person name="Durkin A.S."/>
            <person name="Haft D.R."/>
            <person name="McCorrison J."/>
            <person name="Torralba M."/>
            <person name="Gillis M."/>
            <person name="Haft D.H."/>
            <person name="Methe B."/>
            <person name="Sutton G."/>
            <person name="Nelson K.E."/>
        </authorList>
    </citation>
    <scope>NUCLEOTIDE SEQUENCE [LARGE SCALE GENOMIC DNA]</scope>
    <source>
        <strain evidence="7 8">F0195</strain>
    </source>
</reference>
<keyword evidence="5" id="KW-0812">Transmembrane</keyword>
<comment type="caution">
    <text evidence="7">The sequence shown here is derived from an EMBL/GenBank/DDBJ whole genome shotgun (WGS) entry which is preliminary data.</text>
</comment>
<keyword evidence="2 7" id="KW-0378">Hydrolase</keyword>
<evidence type="ECO:0000256" key="2">
    <source>
        <dbReference type="ARBA" id="ARBA00022801"/>
    </source>
</evidence>
<dbReference type="Pfam" id="PF00933">
    <property type="entry name" value="Glyco_hydro_3"/>
    <property type="match status" value="1"/>
</dbReference>